<dbReference type="AlphaFoldDB" id="A0A150GHH0"/>
<feature type="region of interest" description="Disordered" evidence="1">
    <location>
        <begin position="374"/>
        <end position="415"/>
    </location>
</feature>
<keyword evidence="3" id="KW-1185">Reference proteome</keyword>
<dbReference type="STRING" id="33097.A0A150GHH0"/>
<organism evidence="2 3">
    <name type="scientific">Gonium pectorale</name>
    <name type="common">Green alga</name>
    <dbReference type="NCBI Taxonomy" id="33097"/>
    <lineage>
        <taxon>Eukaryota</taxon>
        <taxon>Viridiplantae</taxon>
        <taxon>Chlorophyta</taxon>
        <taxon>core chlorophytes</taxon>
        <taxon>Chlorophyceae</taxon>
        <taxon>CS clade</taxon>
        <taxon>Chlamydomonadales</taxon>
        <taxon>Volvocaceae</taxon>
        <taxon>Gonium</taxon>
    </lineage>
</organism>
<feature type="compositionally biased region" description="Low complexity" evidence="1">
    <location>
        <begin position="226"/>
        <end position="253"/>
    </location>
</feature>
<comment type="caution">
    <text evidence="2">The sequence shown here is derived from an EMBL/GenBank/DDBJ whole genome shotgun (WGS) entry which is preliminary data.</text>
</comment>
<evidence type="ECO:0000313" key="3">
    <source>
        <dbReference type="Proteomes" id="UP000075714"/>
    </source>
</evidence>
<name>A0A150GHH0_GONPE</name>
<dbReference type="OrthoDB" id="550398at2759"/>
<protein>
    <submittedName>
        <fullName evidence="2">Uncharacterized protein</fullName>
    </submittedName>
</protein>
<dbReference type="EMBL" id="LSYV01000023">
    <property type="protein sequence ID" value="KXZ49257.1"/>
    <property type="molecule type" value="Genomic_DNA"/>
</dbReference>
<reference evidence="3" key="1">
    <citation type="journal article" date="2016" name="Nat. Commun.">
        <title>The Gonium pectorale genome demonstrates co-option of cell cycle regulation during the evolution of multicellularity.</title>
        <authorList>
            <person name="Hanschen E.R."/>
            <person name="Marriage T.N."/>
            <person name="Ferris P.J."/>
            <person name="Hamaji T."/>
            <person name="Toyoda A."/>
            <person name="Fujiyama A."/>
            <person name="Neme R."/>
            <person name="Noguchi H."/>
            <person name="Minakuchi Y."/>
            <person name="Suzuki M."/>
            <person name="Kawai-Toyooka H."/>
            <person name="Smith D.R."/>
            <person name="Sparks H."/>
            <person name="Anderson J."/>
            <person name="Bakaric R."/>
            <person name="Luria V."/>
            <person name="Karger A."/>
            <person name="Kirschner M.W."/>
            <person name="Durand P.M."/>
            <person name="Michod R.E."/>
            <person name="Nozaki H."/>
            <person name="Olson B.J."/>
        </authorList>
    </citation>
    <scope>NUCLEOTIDE SEQUENCE [LARGE SCALE GENOMIC DNA]</scope>
    <source>
        <strain evidence="3">NIES-2863</strain>
    </source>
</reference>
<sequence length="415" mass="44361">MQRAEALENTVKASRADPEMFKFMLPQLLQTCEQRLSELSRAIAAAKAGAAAGKGAGKAAAAASKAAEAKIAVATAEQLPELGPVPIAFLVERGIRKLFPLDTPEHHLLRTCAEYLLLDASKEGRTALVNGEEVTLKKYQEVGARICNVPEVIDATKAARAAGVTSTGALLRSHAAFEVQEHSNRQGNSTQWLVRLRAERLPDHASIQRSVSAVIDALLPSARSSSSASAGAAAGGSARPGAGAGAAGASSSRRGADGSGEVLPRPAVVGQESSEEVEVLRRVAQHLLEARSAKLGYFKDSLDSVAKAVPSRLQNKYAGGPAGLEALKRLMNLHPLFWGVRKWLNVSGEPSSMFVGLDTDLCFNYEWRARQLQPEAQQGGRKRRAEDGAGSPDGAEDNRDLSTWWREQRGKKHRR</sequence>
<feature type="region of interest" description="Disordered" evidence="1">
    <location>
        <begin position="226"/>
        <end position="269"/>
    </location>
</feature>
<gene>
    <name evidence="2" type="ORF">GPECTOR_22g850</name>
</gene>
<dbReference type="Proteomes" id="UP000075714">
    <property type="component" value="Unassembled WGS sequence"/>
</dbReference>
<evidence type="ECO:0000256" key="1">
    <source>
        <dbReference type="SAM" id="MobiDB-lite"/>
    </source>
</evidence>
<accession>A0A150GHH0</accession>
<proteinExistence type="predicted"/>
<evidence type="ECO:0000313" key="2">
    <source>
        <dbReference type="EMBL" id="KXZ49257.1"/>
    </source>
</evidence>